<proteinExistence type="predicted"/>
<evidence type="ECO:0000313" key="2">
    <source>
        <dbReference type="EMBL" id="KAA2258116.1"/>
    </source>
</evidence>
<feature type="compositionally biased region" description="Polar residues" evidence="1">
    <location>
        <begin position="359"/>
        <end position="371"/>
    </location>
</feature>
<feature type="region of interest" description="Disordered" evidence="1">
    <location>
        <begin position="338"/>
        <end position="398"/>
    </location>
</feature>
<dbReference type="AlphaFoldDB" id="A0A5B2X4D8"/>
<feature type="compositionally biased region" description="Gly residues" evidence="1">
    <location>
        <begin position="53"/>
        <end position="72"/>
    </location>
</feature>
<evidence type="ECO:0008006" key="4">
    <source>
        <dbReference type="Google" id="ProtNLM"/>
    </source>
</evidence>
<name>A0A5B2X4D8_9PSEU</name>
<dbReference type="EMBL" id="VUOB01000042">
    <property type="protein sequence ID" value="KAA2258116.1"/>
    <property type="molecule type" value="Genomic_DNA"/>
</dbReference>
<gene>
    <name evidence="2" type="ORF">F0L68_24385</name>
</gene>
<protein>
    <recommendedName>
        <fullName evidence="4">Proteins of 100 residues with WXG</fullName>
    </recommendedName>
</protein>
<sequence>MFGNGQYGNGQYGNGQYGSGQSGSGQSGGGQYGGGQQAPYDGSTQPAQVSPSGSGGGAGPGGAAGGSSGADGGTADLDAQLDEITKGASDEAAQVGVAVGAAADVASMIVDPFGSLLSAGVGWLLDNISFLREPLDALLGDPQAIAANSDQLSQISVEIQTIAQEHDSDVGQLQDWQGPAADACKGSMSRLTGELVTLSKAVKGAELVVSVSGDLVSALRDVVRDLISQLLSDLIMEGLAALAAAAFTFGASIPAFIGAAVGQAAALAAKCAAKIAKLVAALGRNAGRFAKVIEVMEKIAKILGRFAAAVGVVTALPGAVNGIANGIDNLNSLATGSSSSGTIPSGQNVPAMRTPVASDGSSLTAQQSVSGPQGAPVPPARSAPIEWPPEHQNTKNLY</sequence>
<feature type="compositionally biased region" description="Basic and acidic residues" evidence="1">
    <location>
        <begin position="388"/>
        <end position="398"/>
    </location>
</feature>
<reference evidence="2 3" key="1">
    <citation type="submission" date="2019-09" db="EMBL/GenBank/DDBJ databases">
        <title>Goodfellowia gen. nov., a new genus of the Pseudonocardineae related to Actinoalloteichus, containing Goodfellowia coeruleoviolacea gen. nov., comb. nov. gen. nov., comb. nov.</title>
        <authorList>
            <person name="Labeda D."/>
        </authorList>
    </citation>
    <scope>NUCLEOTIDE SEQUENCE [LARGE SCALE GENOMIC DNA]</scope>
    <source>
        <strain evidence="2 3">AN110305</strain>
    </source>
</reference>
<organism evidence="2 3">
    <name type="scientific">Solihabitans fulvus</name>
    <dbReference type="NCBI Taxonomy" id="1892852"/>
    <lineage>
        <taxon>Bacteria</taxon>
        <taxon>Bacillati</taxon>
        <taxon>Actinomycetota</taxon>
        <taxon>Actinomycetes</taxon>
        <taxon>Pseudonocardiales</taxon>
        <taxon>Pseudonocardiaceae</taxon>
        <taxon>Solihabitans</taxon>
    </lineage>
</organism>
<evidence type="ECO:0000313" key="3">
    <source>
        <dbReference type="Proteomes" id="UP000323454"/>
    </source>
</evidence>
<feature type="region of interest" description="Disordered" evidence="1">
    <location>
        <begin position="1"/>
        <end position="76"/>
    </location>
</feature>
<accession>A0A5B2X4D8</accession>
<keyword evidence="3" id="KW-1185">Reference proteome</keyword>
<dbReference type="OrthoDB" id="4763957at2"/>
<comment type="caution">
    <text evidence="2">The sequence shown here is derived from an EMBL/GenBank/DDBJ whole genome shotgun (WGS) entry which is preliminary data.</text>
</comment>
<dbReference type="Proteomes" id="UP000323454">
    <property type="component" value="Unassembled WGS sequence"/>
</dbReference>
<reference evidence="2 3" key="2">
    <citation type="submission" date="2019-09" db="EMBL/GenBank/DDBJ databases">
        <authorList>
            <person name="Jin C."/>
        </authorList>
    </citation>
    <scope>NUCLEOTIDE SEQUENCE [LARGE SCALE GENOMIC DNA]</scope>
    <source>
        <strain evidence="2 3">AN110305</strain>
    </source>
</reference>
<evidence type="ECO:0000256" key="1">
    <source>
        <dbReference type="SAM" id="MobiDB-lite"/>
    </source>
</evidence>
<feature type="compositionally biased region" description="Gly residues" evidence="1">
    <location>
        <begin position="1"/>
        <end position="36"/>
    </location>
</feature>